<dbReference type="GO" id="GO:0005886">
    <property type="term" value="C:plasma membrane"/>
    <property type="evidence" value="ECO:0007669"/>
    <property type="project" value="TreeGrafter"/>
</dbReference>
<dbReference type="PANTHER" id="PTHR10926">
    <property type="entry name" value="CELL CYCLE CONTROL PROTEIN 50"/>
    <property type="match status" value="1"/>
</dbReference>
<dbReference type="InterPro" id="IPR005045">
    <property type="entry name" value="CDC50/LEM3_fam"/>
</dbReference>
<dbReference type="Proteomes" id="UP000268093">
    <property type="component" value="Unassembled WGS sequence"/>
</dbReference>
<organism evidence="1 2">
    <name type="scientific">Jimgerdemannia flammicorona</name>
    <dbReference type="NCBI Taxonomy" id="994334"/>
    <lineage>
        <taxon>Eukaryota</taxon>
        <taxon>Fungi</taxon>
        <taxon>Fungi incertae sedis</taxon>
        <taxon>Mucoromycota</taxon>
        <taxon>Mucoromycotina</taxon>
        <taxon>Endogonomycetes</taxon>
        <taxon>Endogonales</taxon>
        <taxon>Endogonaceae</taxon>
        <taxon>Jimgerdemannia</taxon>
    </lineage>
</organism>
<dbReference type="GO" id="GO:0005783">
    <property type="term" value="C:endoplasmic reticulum"/>
    <property type="evidence" value="ECO:0007669"/>
    <property type="project" value="TreeGrafter"/>
</dbReference>
<proteinExistence type="predicted"/>
<feature type="non-terminal residue" evidence="1">
    <location>
        <position position="308"/>
    </location>
</feature>
<evidence type="ECO:0000313" key="1">
    <source>
        <dbReference type="EMBL" id="RUP43260.1"/>
    </source>
</evidence>
<sequence>MSQQSELKSRKPTNTPFKQQRLPAWQPILTPRTVLPTFFIVGLIFAPIGGLLLYASNMVNEIIIDYSNCGNYPNMNPVPISSFSSSFSTYSDINPRFMSFATPTFLTGPNPNNISITRCAIEFFLPQPLKAPVFLYYRLTNFFQNHRRYVKSFDASQLKGEAVGAGTLDTSCAPLGSNDSVPYYPCGLIANSIFNDTISDFTIVSPGGFVNSTYVFSSTGIAWPTDRAKYGRTAYGIADVRPPPNWALRYPGGNYSSADPAFGLPELNRNEHFMVWMRTSGLPNFRKLWGRQDRVDMPSGVYHVEVEM</sequence>
<name>A0A433CXE4_9FUNG</name>
<gene>
    <name evidence="1" type="ORF">BC936DRAFT_137420</name>
</gene>
<evidence type="ECO:0000313" key="2">
    <source>
        <dbReference type="Proteomes" id="UP000268093"/>
    </source>
</evidence>
<dbReference type="GO" id="GO:0005794">
    <property type="term" value="C:Golgi apparatus"/>
    <property type="evidence" value="ECO:0007669"/>
    <property type="project" value="TreeGrafter"/>
</dbReference>
<keyword evidence="2" id="KW-1185">Reference proteome</keyword>
<accession>A0A433CXE4</accession>
<comment type="caution">
    <text evidence="1">The sequence shown here is derived from an EMBL/GenBank/DDBJ whole genome shotgun (WGS) entry which is preliminary data.</text>
</comment>
<dbReference type="PANTHER" id="PTHR10926:SF0">
    <property type="entry name" value="CDC50, ISOFORM A"/>
    <property type="match status" value="1"/>
</dbReference>
<dbReference type="Pfam" id="PF03381">
    <property type="entry name" value="CDC50"/>
    <property type="match status" value="1"/>
</dbReference>
<reference evidence="1 2" key="1">
    <citation type="journal article" date="2018" name="New Phytol.">
        <title>Phylogenomics of Endogonaceae and evolution of mycorrhizas within Mucoromycota.</title>
        <authorList>
            <person name="Chang Y."/>
            <person name="Desiro A."/>
            <person name="Na H."/>
            <person name="Sandor L."/>
            <person name="Lipzen A."/>
            <person name="Clum A."/>
            <person name="Barry K."/>
            <person name="Grigoriev I.V."/>
            <person name="Martin F.M."/>
            <person name="Stajich J.E."/>
            <person name="Smith M.E."/>
            <person name="Bonito G."/>
            <person name="Spatafora J.W."/>
        </authorList>
    </citation>
    <scope>NUCLEOTIDE SEQUENCE [LARGE SCALE GENOMIC DNA]</scope>
    <source>
        <strain evidence="1 2">GMNB39</strain>
    </source>
</reference>
<dbReference type="OrthoDB" id="340608at2759"/>
<protein>
    <submittedName>
        <fullName evidence="1">CDC50/LEM3 family</fullName>
    </submittedName>
</protein>
<dbReference type="PIRSF" id="PIRSF015840">
    <property type="entry name" value="DUF284_TM_euk"/>
    <property type="match status" value="1"/>
</dbReference>
<dbReference type="EMBL" id="RBNI01011381">
    <property type="protein sequence ID" value="RUP43260.1"/>
    <property type="molecule type" value="Genomic_DNA"/>
</dbReference>